<dbReference type="Gene3D" id="2.170.16.10">
    <property type="entry name" value="Hedgehog/Intein (Hint) domain"/>
    <property type="match status" value="1"/>
</dbReference>
<name>X0TBT0_9ZZZZ</name>
<dbReference type="NCBIfam" id="TIGR01443">
    <property type="entry name" value="intein_Cterm"/>
    <property type="match status" value="1"/>
</dbReference>
<dbReference type="PROSITE" id="PS50818">
    <property type="entry name" value="INTEIN_C_TER"/>
    <property type="match status" value="1"/>
</dbReference>
<dbReference type="InterPro" id="IPR003586">
    <property type="entry name" value="Hint_dom_C"/>
</dbReference>
<feature type="non-terminal residue" evidence="2">
    <location>
        <position position="192"/>
    </location>
</feature>
<dbReference type="EMBL" id="BARS01012834">
    <property type="protein sequence ID" value="GAF90684.1"/>
    <property type="molecule type" value="Genomic_DNA"/>
</dbReference>
<dbReference type="AlphaFoldDB" id="X0TBT0"/>
<dbReference type="InterPro" id="IPR030934">
    <property type="entry name" value="Intein_C"/>
</dbReference>
<accession>X0TBT0</accession>
<dbReference type="InterPro" id="IPR036844">
    <property type="entry name" value="Hint_dom_sf"/>
</dbReference>
<gene>
    <name evidence="2" type="ORF">S01H1_22655</name>
</gene>
<dbReference type="SUPFAM" id="SSF51294">
    <property type="entry name" value="Hedgehog/intein (Hint) domain"/>
    <property type="match status" value="1"/>
</dbReference>
<feature type="domain" description="Hint" evidence="1">
    <location>
        <begin position="121"/>
        <end position="168"/>
    </location>
</feature>
<evidence type="ECO:0000313" key="2">
    <source>
        <dbReference type="EMBL" id="GAF90684.1"/>
    </source>
</evidence>
<dbReference type="SMART" id="SM00305">
    <property type="entry name" value="HintC"/>
    <property type="match status" value="1"/>
</dbReference>
<protein>
    <recommendedName>
        <fullName evidence="1">Hint domain-containing protein</fullName>
    </recommendedName>
</protein>
<organism evidence="2">
    <name type="scientific">marine sediment metagenome</name>
    <dbReference type="NCBI Taxonomy" id="412755"/>
    <lineage>
        <taxon>unclassified sequences</taxon>
        <taxon>metagenomes</taxon>
        <taxon>ecological metagenomes</taxon>
    </lineage>
</organism>
<feature type="non-terminal residue" evidence="2">
    <location>
        <position position="1"/>
    </location>
</feature>
<comment type="caution">
    <text evidence="2">The sequence shown here is derived from an EMBL/GenBank/DDBJ whole genome shotgun (WGS) entry which is preliminary data.</text>
</comment>
<sequence>QLKIILLNFGVTSNFPYADKRNGCLKLYVSLYDNIKKFYGEIGFFSKRKKEILKSITKINSSRLSKNDFIPFLNDYLRRKYRAEFISKNNFDRYNSLIKNYPRLIKIIDKKDKELIDWILKNRFYFDQLINVEKTKKLKNVYSIKVESKCHSFIANGFVNHNTEAKLMPISSELLQDIDKDTVKFTPNFDNS</sequence>
<reference evidence="2" key="1">
    <citation type="journal article" date="2014" name="Front. Microbiol.">
        <title>High frequency of phylogenetically diverse reductive dehalogenase-homologous genes in deep subseafloor sedimentary metagenomes.</title>
        <authorList>
            <person name="Kawai M."/>
            <person name="Futagami T."/>
            <person name="Toyoda A."/>
            <person name="Takaki Y."/>
            <person name="Nishi S."/>
            <person name="Hori S."/>
            <person name="Arai W."/>
            <person name="Tsubouchi T."/>
            <person name="Morono Y."/>
            <person name="Uchiyama I."/>
            <person name="Ito T."/>
            <person name="Fujiyama A."/>
            <person name="Inagaki F."/>
            <person name="Takami H."/>
        </authorList>
    </citation>
    <scope>NUCLEOTIDE SEQUENCE</scope>
    <source>
        <strain evidence="2">Expedition CK06-06</strain>
    </source>
</reference>
<proteinExistence type="predicted"/>
<evidence type="ECO:0000259" key="1">
    <source>
        <dbReference type="SMART" id="SM00305"/>
    </source>
</evidence>